<dbReference type="RefSeq" id="XP_033589743.1">
    <property type="nucleotide sequence ID" value="XM_033733519.1"/>
</dbReference>
<dbReference type="AlphaFoldDB" id="A0A6A6PUR4"/>
<protein>
    <recommendedName>
        <fullName evidence="4">Secreted protein</fullName>
    </recommendedName>
</protein>
<gene>
    <name evidence="2" type="ORF">BDY17DRAFT_296949</name>
</gene>
<reference evidence="2" key="1">
    <citation type="journal article" date="2020" name="Stud. Mycol.">
        <title>101 Dothideomycetes genomes: a test case for predicting lifestyles and emergence of pathogens.</title>
        <authorList>
            <person name="Haridas S."/>
            <person name="Albert R."/>
            <person name="Binder M."/>
            <person name="Bloem J."/>
            <person name="Labutti K."/>
            <person name="Salamov A."/>
            <person name="Andreopoulos B."/>
            <person name="Baker S."/>
            <person name="Barry K."/>
            <person name="Bills G."/>
            <person name="Bluhm B."/>
            <person name="Cannon C."/>
            <person name="Castanera R."/>
            <person name="Culley D."/>
            <person name="Daum C."/>
            <person name="Ezra D."/>
            <person name="Gonzalez J."/>
            <person name="Henrissat B."/>
            <person name="Kuo A."/>
            <person name="Liang C."/>
            <person name="Lipzen A."/>
            <person name="Lutzoni F."/>
            <person name="Magnuson J."/>
            <person name="Mondo S."/>
            <person name="Nolan M."/>
            <person name="Ohm R."/>
            <person name="Pangilinan J."/>
            <person name="Park H.-J."/>
            <person name="Ramirez L."/>
            <person name="Alfaro M."/>
            <person name="Sun H."/>
            <person name="Tritt A."/>
            <person name="Yoshinaga Y."/>
            <person name="Zwiers L.-H."/>
            <person name="Turgeon B."/>
            <person name="Goodwin S."/>
            <person name="Spatafora J."/>
            <person name="Crous P."/>
            <person name="Grigoriev I."/>
        </authorList>
    </citation>
    <scope>NUCLEOTIDE SEQUENCE</scope>
    <source>
        <strain evidence="2">CBS 113389</strain>
    </source>
</reference>
<evidence type="ECO:0008006" key="4">
    <source>
        <dbReference type="Google" id="ProtNLM"/>
    </source>
</evidence>
<dbReference type="Proteomes" id="UP000799767">
    <property type="component" value="Unassembled WGS sequence"/>
</dbReference>
<sequence>MSAIVVGAVAGARRLDWVMLSFSALVVLHLLCRHGATHGAAGGARTKPIERGVYVWEEGAGQCGAVQCGAGAH</sequence>
<proteinExistence type="predicted"/>
<keyword evidence="3" id="KW-1185">Reference proteome</keyword>
<dbReference type="EMBL" id="MU001635">
    <property type="protein sequence ID" value="KAF2483173.1"/>
    <property type="molecule type" value="Genomic_DNA"/>
</dbReference>
<feature type="signal peptide" evidence="1">
    <location>
        <begin position="1"/>
        <end position="39"/>
    </location>
</feature>
<dbReference type="GeneID" id="54474521"/>
<evidence type="ECO:0000313" key="2">
    <source>
        <dbReference type="EMBL" id="KAF2483173.1"/>
    </source>
</evidence>
<accession>A0A6A6PUR4</accession>
<evidence type="ECO:0000256" key="1">
    <source>
        <dbReference type="SAM" id="SignalP"/>
    </source>
</evidence>
<organism evidence="2 3">
    <name type="scientific">Neohortaea acidophila</name>
    <dbReference type="NCBI Taxonomy" id="245834"/>
    <lineage>
        <taxon>Eukaryota</taxon>
        <taxon>Fungi</taxon>
        <taxon>Dikarya</taxon>
        <taxon>Ascomycota</taxon>
        <taxon>Pezizomycotina</taxon>
        <taxon>Dothideomycetes</taxon>
        <taxon>Dothideomycetidae</taxon>
        <taxon>Mycosphaerellales</taxon>
        <taxon>Teratosphaeriaceae</taxon>
        <taxon>Neohortaea</taxon>
    </lineage>
</organism>
<feature type="chain" id="PRO_5025328847" description="Secreted protein" evidence="1">
    <location>
        <begin position="40"/>
        <end position="73"/>
    </location>
</feature>
<name>A0A6A6PUR4_9PEZI</name>
<keyword evidence="1" id="KW-0732">Signal</keyword>
<evidence type="ECO:0000313" key="3">
    <source>
        <dbReference type="Proteomes" id="UP000799767"/>
    </source>
</evidence>